<protein>
    <recommendedName>
        <fullName evidence="3">NmrA-like domain-containing protein</fullName>
    </recommendedName>
</protein>
<name>A0A4Q9PGD5_9APHY</name>
<evidence type="ECO:0000313" key="1">
    <source>
        <dbReference type="EMBL" id="TBU52111.1"/>
    </source>
</evidence>
<dbReference type="Gene3D" id="3.40.50.720">
    <property type="entry name" value="NAD(P)-binding Rossmann-like Domain"/>
    <property type="match status" value="1"/>
</dbReference>
<gene>
    <name evidence="1" type="ORF">BD310DRAFT_260992</name>
</gene>
<dbReference type="EMBL" id="ML145266">
    <property type="protein sequence ID" value="TBU52111.1"/>
    <property type="molecule type" value="Genomic_DNA"/>
</dbReference>
<keyword evidence="2" id="KW-1185">Reference proteome</keyword>
<dbReference type="Proteomes" id="UP000292082">
    <property type="component" value="Unassembled WGS sequence"/>
</dbReference>
<accession>A0A4Q9PGD5</accession>
<evidence type="ECO:0000313" key="2">
    <source>
        <dbReference type="Proteomes" id="UP000292082"/>
    </source>
</evidence>
<dbReference type="AlphaFoldDB" id="A0A4Q9PGD5"/>
<evidence type="ECO:0008006" key="3">
    <source>
        <dbReference type="Google" id="ProtNLM"/>
    </source>
</evidence>
<proteinExistence type="predicted"/>
<sequence length="104" mass="11466">MSPMNIVSSKPLVLHGKIRYKRRSRTARVRQLRASVSLCPILDYTVGSMQLITALVREASLPKSETARLRSIGIEIRIGDVTDGVDQLESTFEGVDIVISALVD</sequence>
<organism evidence="1 2">
    <name type="scientific">Dichomitus squalens</name>
    <dbReference type="NCBI Taxonomy" id="114155"/>
    <lineage>
        <taxon>Eukaryota</taxon>
        <taxon>Fungi</taxon>
        <taxon>Dikarya</taxon>
        <taxon>Basidiomycota</taxon>
        <taxon>Agaricomycotina</taxon>
        <taxon>Agaricomycetes</taxon>
        <taxon>Polyporales</taxon>
        <taxon>Polyporaceae</taxon>
        <taxon>Dichomitus</taxon>
    </lineage>
</organism>
<reference evidence="1 2" key="1">
    <citation type="submission" date="2019-01" db="EMBL/GenBank/DDBJ databases">
        <title>Draft genome sequences of three monokaryotic isolates of the white-rot basidiomycete fungus Dichomitus squalens.</title>
        <authorList>
            <consortium name="DOE Joint Genome Institute"/>
            <person name="Lopez S.C."/>
            <person name="Andreopoulos B."/>
            <person name="Pangilinan J."/>
            <person name="Lipzen A."/>
            <person name="Riley R."/>
            <person name="Ahrendt S."/>
            <person name="Ng V."/>
            <person name="Barry K."/>
            <person name="Daum C."/>
            <person name="Grigoriev I.V."/>
            <person name="Hilden K.S."/>
            <person name="Makela M.R."/>
            <person name="de Vries R.P."/>
        </authorList>
    </citation>
    <scope>NUCLEOTIDE SEQUENCE [LARGE SCALE GENOMIC DNA]</scope>
    <source>
        <strain evidence="1 2">CBS 464.89</strain>
    </source>
</reference>